<evidence type="ECO:0000256" key="7">
    <source>
        <dbReference type="ARBA" id="ARBA00023306"/>
    </source>
</evidence>
<evidence type="ECO:0000256" key="5">
    <source>
        <dbReference type="ARBA" id="ARBA00022989"/>
    </source>
</evidence>
<sequence>MSRTTSTYDPDVDDADVDDADLDDGYADDLLDDDTDERERRRRPRRGRRPVRGTRKLLGTIAAIVLVIVAGVVAYATPLMSVRSISVSGESAVDPASIVAASRIALGTPLLQVDTRPAAERVAAIPRIKSVRVTRSYPSGIDIDVVERVAVAFVIRDGASHLLDVGGVDFASQKQLPPVPRITIGNPSSSDRATLAALKVVSELPDVLRRQVIEVGASSAADVRLTLRDRRTVVWGDADRTADKARTLMYLLPRDGTQFNVSSPEYPTFR</sequence>
<organism evidence="11 12">
    <name type="scientific">Williamsia herbipolensis</name>
    <dbReference type="NCBI Taxonomy" id="1603258"/>
    <lineage>
        <taxon>Bacteria</taxon>
        <taxon>Bacillati</taxon>
        <taxon>Actinomycetota</taxon>
        <taxon>Actinomycetes</taxon>
        <taxon>Mycobacteriales</taxon>
        <taxon>Nocardiaceae</taxon>
        <taxon>Williamsia</taxon>
    </lineage>
</organism>
<dbReference type="InterPro" id="IPR034746">
    <property type="entry name" value="POTRA"/>
</dbReference>
<dbReference type="EMBL" id="CP108021">
    <property type="protein sequence ID" value="WUM21035.1"/>
    <property type="molecule type" value="Genomic_DNA"/>
</dbReference>
<accession>A0AAU4K4K3</accession>
<dbReference type="Pfam" id="PF03799">
    <property type="entry name" value="FtsQ_DivIB_C"/>
    <property type="match status" value="1"/>
</dbReference>
<dbReference type="AlphaFoldDB" id="A0AAU4K4K3"/>
<keyword evidence="12" id="KW-1185">Reference proteome</keyword>
<dbReference type="GO" id="GO:0005886">
    <property type="term" value="C:plasma membrane"/>
    <property type="evidence" value="ECO:0007669"/>
    <property type="project" value="TreeGrafter"/>
</dbReference>
<name>A0AAU4K4K3_9NOCA</name>
<comment type="subcellular location">
    <subcellularLocation>
        <location evidence="1">Membrane</location>
    </subcellularLocation>
</comment>
<keyword evidence="6 9" id="KW-0472">Membrane</keyword>
<evidence type="ECO:0000256" key="1">
    <source>
        <dbReference type="ARBA" id="ARBA00004370"/>
    </source>
</evidence>
<dbReference type="Proteomes" id="UP001432128">
    <property type="component" value="Chromosome"/>
</dbReference>
<evidence type="ECO:0000313" key="11">
    <source>
        <dbReference type="EMBL" id="WUM21035.1"/>
    </source>
</evidence>
<dbReference type="PANTHER" id="PTHR37820">
    <property type="entry name" value="CELL DIVISION PROTEIN DIVIB"/>
    <property type="match status" value="1"/>
</dbReference>
<protein>
    <submittedName>
        <fullName evidence="11">FtsQ-type POTRA domain-containing protein</fullName>
    </submittedName>
</protein>
<dbReference type="InterPro" id="IPR050487">
    <property type="entry name" value="FtsQ_DivIB"/>
</dbReference>
<dbReference type="InterPro" id="IPR005548">
    <property type="entry name" value="Cell_div_FtsQ/DivIB_C"/>
</dbReference>
<keyword evidence="5 9" id="KW-1133">Transmembrane helix</keyword>
<feature type="region of interest" description="Disordered" evidence="8">
    <location>
        <begin position="1"/>
        <end position="48"/>
    </location>
</feature>
<proteinExistence type="predicted"/>
<evidence type="ECO:0000313" key="12">
    <source>
        <dbReference type="Proteomes" id="UP001432128"/>
    </source>
</evidence>
<gene>
    <name evidence="11" type="ORF">OG579_04260</name>
</gene>
<evidence type="ECO:0000256" key="6">
    <source>
        <dbReference type="ARBA" id="ARBA00023136"/>
    </source>
</evidence>
<dbReference type="PROSITE" id="PS51779">
    <property type="entry name" value="POTRA"/>
    <property type="match status" value="1"/>
</dbReference>
<feature type="domain" description="POTRA" evidence="10">
    <location>
        <begin position="80"/>
        <end position="148"/>
    </location>
</feature>
<keyword evidence="4 9" id="KW-0812">Transmembrane</keyword>
<dbReference type="PANTHER" id="PTHR37820:SF1">
    <property type="entry name" value="CELL DIVISION PROTEIN FTSQ"/>
    <property type="match status" value="1"/>
</dbReference>
<keyword evidence="3" id="KW-0132">Cell division</keyword>
<evidence type="ECO:0000256" key="4">
    <source>
        <dbReference type="ARBA" id="ARBA00022692"/>
    </source>
</evidence>
<dbReference type="Pfam" id="PF08478">
    <property type="entry name" value="POTRA_1"/>
    <property type="match status" value="1"/>
</dbReference>
<dbReference type="GO" id="GO:0051301">
    <property type="term" value="P:cell division"/>
    <property type="evidence" value="ECO:0007669"/>
    <property type="project" value="UniProtKB-KW"/>
</dbReference>
<dbReference type="RefSeq" id="WP_328858215.1">
    <property type="nucleotide sequence ID" value="NZ_CP108021.1"/>
</dbReference>
<evidence type="ECO:0000256" key="8">
    <source>
        <dbReference type="SAM" id="MobiDB-lite"/>
    </source>
</evidence>
<keyword evidence="7" id="KW-0131">Cell cycle</keyword>
<dbReference type="InterPro" id="IPR013685">
    <property type="entry name" value="POTRA_FtsQ_type"/>
</dbReference>
<keyword evidence="2" id="KW-1003">Cell membrane</keyword>
<dbReference type="KEGG" id="whr:OG579_04260"/>
<reference evidence="11 12" key="1">
    <citation type="submission" date="2022-10" db="EMBL/GenBank/DDBJ databases">
        <title>The complete genomes of actinobacterial strains from the NBC collection.</title>
        <authorList>
            <person name="Joergensen T.S."/>
            <person name="Alvarez Arevalo M."/>
            <person name="Sterndorff E.B."/>
            <person name="Faurdal D."/>
            <person name="Vuksanovic O."/>
            <person name="Mourched A.-S."/>
            <person name="Charusanti P."/>
            <person name="Shaw S."/>
            <person name="Blin K."/>
            <person name="Weber T."/>
        </authorList>
    </citation>
    <scope>NUCLEOTIDE SEQUENCE [LARGE SCALE GENOMIC DNA]</scope>
    <source>
        <strain evidence="11 12">NBC_00319</strain>
    </source>
</reference>
<evidence type="ECO:0000259" key="10">
    <source>
        <dbReference type="PROSITE" id="PS51779"/>
    </source>
</evidence>
<evidence type="ECO:0000256" key="9">
    <source>
        <dbReference type="SAM" id="Phobius"/>
    </source>
</evidence>
<feature type="transmembrane region" description="Helical" evidence="9">
    <location>
        <begin position="57"/>
        <end position="76"/>
    </location>
</feature>
<evidence type="ECO:0000256" key="2">
    <source>
        <dbReference type="ARBA" id="ARBA00022475"/>
    </source>
</evidence>
<evidence type="ECO:0000256" key="3">
    <source>
        <dbReference type="ARBA" id="ARBA00022618"/>
    </source>
</evidence>
<feature type="compositionally biased region" description="Acidic residues" evidence="8">
    <location>
        <begin position="10"/>
        <end position="36"/>
    </location>
</feature>
<dbReference type="Gene3D" id="3.10.20.310">
    <property type="entry name" value="membrane protein fhac"/>
    <property type="match status" value="1"/>
</dbReference>